<comment type="caution">
    <text evidence="1">The sequence shown here is derived from an EMBL/GenBank/DDBJ whole genome shotgun (WGS) entry which is preliminary data.</text>
</comment>
<name>A0AAN8IG75_TRICO</name>
<organism evidence="1 2">
    <name type="scientific">Trichostrongylus colubriformis</name>
    <name type="common">Black scour worm</name>
    <dbReference type="NCBI Taxonomy" id="6319"/>
    <lineage>
        <taxon>Eukaryota</taxon>
        <taxon>Metazoa</taxon>
        <taxon>Ecdysozoa</taxon>
        <taxon>Nematoda</taxon>
        <taxon>Chromadorea</taxon>
        <taxon>Rhabditida</taxon>
        <taxon>Rhabditina</taxon>
        <taxon>Rhabditomorpha</taxon>
        <taxon>Strongyloidea</taxon>
        <taxon>Trichostrongylidae</taxon>
        <taxon>Trichostrongylus</taxon>
    </lineage>
</organism>
<reference evidence="1 2" key="1">
    <citation type="submission" date="2019-10" db="EMBL/GenBank/DDBJ databases">
        <title>Assembly and Annotation for the nematode Trichostrongylus colubriformis.</title>
        <authorList>
            <person name="Martin J."/>
        </authorList>
    </citation>
    <scope>NUCLEOTIDE SEQUENCE [LARGE SCALE GENOMIC DNA]</scope>
    <source>
        <strain evidence="1">G859</strain>
        <tissue evidence="1">Whole worm</tissue>
    </source>
</reference>
<dbReference type="Proteomes" id="UP001331761">
    <property type="component" value="Unassembled WGS sequence"/>
</dbReference>
<proteinExistence type="predicted"/>
<protein>
    <submittedName>
        <fullName evidence="1">Uncharacterized protein</fullName>
    </submittedName>
</protein>
<evidence type="ECO:0000313" key="2">
    <source>
        <dbReference type="Proteomes" id="UP001331761"/>
    </source>
</evidence>
<evidence type="ECO:0000313" key="1">
    <source>
        <dbReference type="EMBL" id="KAK5972316.1"/>
    </source>
</evidence>
<gene>
    <name evidence="1" type="ORF">GCK32_004203</name>
</gene>
<dbReference type="EMBL" id="WIXE01016770">
    <property type="protein sequence ID" value="KAK5972316.1"/>
    <property type="molecule type" value="Genomic_DNA"/>
</dbReference>
<sequence>MVARNAKTIRSENHFHYGPSRSSCVMNLWESSSASSSEISLSPPSYSVQEDPSSGDLLSRAQQIWPDRPEFGRYSFEYEYLDQKRIKSKRGKRRRKQMQYLEPEAYQGRARAAGGDSRTNAFPASDVILPFHTGTAPTAISSDQTVRTSMLFSSTSGLDCNKSNQVTTTDDLLTLGGILPSAHSPDLVPSELLRSSCSLRQDRSMAGSCSSLPSLLDKEIISRMGSTYHFLGSATDQQALSALKVYPFVVFLKKGFSDKNWKVGFYVGGEARLFTVESLNIEEGGALWRITGTTYSIGFRTLEDMAQFYCRFPSTAE</sequence>
<dbReference type="AlphaFoldDB" id="A0AAN8IG75"/>
<accession>A0AAN8IG75</accession>
<keyword evidence="2" id="KW-1185">Reference proteome</keyword>